<dbReference type="RefSeq" id="WP_078204427.1">
    <property type="nucleotide sequence ID" value="NZ_MUAJ01000001.1"/>
</dbReference>
<dbReference type="GO" id="GO:0008374">
    <property type="term" value="F:O-acyltransferase activity"/>
    <property type="evidence" value="ECO:0007669"/>
    <property type="project" value="InterPro"/>
</dbReference>
<dbReference type="AlphaFoldDB" id="A0A1S9TXZ8"/>
<dbReference type="PANTHER" id="PTHR11440">
    <property type="entry name" value="LECITHIN-CHOLESTEROL ACYLTRANSFERASE-RELATED"/>
    <property type="match status" value="1"/>
</dbReference>
<name>A0A1S9TXZ8_BACCE</name>
<dbReference type="Pfam" id="PF02450">
    <property type="entry name" value="LCAT"/>
    <property type="match status" value="1"/>
</dbReference>
<dbReference type="Gene3D" id="3.40.50.1820">
    <property type="entry name" value="alpha/beta hydrolase"/>
    <property type="match status" value="1"/>
</dbReference>
<dbReference type="SUPFAM" id="SSF53474">
    <property type="entry name" value="alpha/beta-Hydrolases"/>
    <property type="match status" value="1"/>
</dbReference>
<dbReference type="Proteomes" id="UP000190906">
    <property type="component" value="Unassembled WGS sequence"/>
</dbReference>
<protein>
    <submittedName>
        <fullName evidence="1">Acetyltransferase</fullName>
    </submittedName>
</protein>
<organism evidence="1 2">
    <name type="scientific">Bacillus cereus</name>
    <dbReference type="NCBI Taxonomy" id="1396"/>
    <lineage>
        <taxon>Bacteria</taxon>
        <taxon>Bacillati</taxon>
        <taxon>Bacillota</taxon>
        <taxon>Bacilli</taxon>
        <taxon>Bacillales</taxon>
        <taxon>Bacillaceae</taxon>
        <taxon>Bacillus</taxon>
        <taxon>Bacillus cereus group</taxon>
    </lineage>
</organism>
<evidence type="ECO:0000313" key="2">
    <source>
        <dbReference type="Proteomes" id="UP000190906"/>
    </source>
</evidence>
<keyword evidence="1" id="KW-0808">Transferase</keyword>
<dbReference type="GO" id="GO:0006629">
    <property type="term" value="P:lipid metabolic process"/>
    <property type="evidence" value="ECO:0007669"/>
    <property type="project" value="InterPro"/>
</dbReference>
<gene>
    <name evidence="1" type="ORF">BW897_01820</name>
</gene>
<reference evidence="1 2" key="1">
    <citation type="submission" date="2017-01" db="EMBL/GenBank/DDBJ databases">
        <title>Bacillus cereus isolates.</title>
        <authorList>
            <person name="Beno S.M."/>
        </authorList>
    </citation>
    <scope>NUCLEOTIDE SEQUENCE [LARGE SCALE GENOMIC DNA]</scope>
    <source>
        <strain evidence="1 2">FSL H8-0485</strain>
    </source>
</reference>
<dbReference type="InterPro" id="IPR029058">
    <property type="entry name" value="AB_hydrolase_fold"/>
</dbReference>
<dbReference type="InterPro" id="IPR003386">
    <property type="entry name" value="LACT/PDAT_acylTrfase"/>
</dbReference>
<accession>A0A1S9TXZ8</accession>
<proteinExistence type="predicted"/>
<comment type="caution">
    <text evidence="1">The sequence shown here is derived from an EMBL/GenBank/DDBJ whole genome shotgun (WGS) entry which is preliminary data.</text>
</comment>
<evidence type="ECO:0000313" key="1">
    <source>
        <dbReference type="EMBL" id="OOR14820.1"/>
    </source>
</evidence>
<dbReference type="EMBL" id="MUAJ01000001">
    <property type="protein sequence ID" value="OOR14820.1"/>
    <property type="molecule type" value="Genomic_DNA"/>
</dbReference>
<sequence>MKRAKTPIIFIPGLFGSMSNIIIPDTGNWNFGLSSFVYEPFIMMLESIGYERNKNLFICFYDWRQRIAFSTQKYLLKTIAYVKEFTGCDKLNLVCHSMGGLLARSYVQSEEYENENDVEQLIILCTPNAGSPPNYSYWTGGTLPVHTSSKINIVHFYMEQYIHYVSTLHKMNKVEAIHRYFPGLQDVIPCKDYGNYLFIRSGSSITFLPYNKMKTKNPFLDTLNANRFIIQKRNIETTLIAGDGVETIQYLQVVPSHSKLEWTEGKVVGDILTKHGDGNAVLHSVFLLEGNKYVVHASHNEVLYKSIPILQKIL</sequence>